<dbReference type="InterPro" id="IPR000536">
    <property type="entry name" value="Nucl_hrmn_rcpt_lig-bd"/>
</dbReference>
<keyword evidence="6" id="KW-0804">Transcription</keyword>
<evidence type="ECO:0000256" key="5">
    <source>
        <dbReference type="ARBA" id="ARBA00023125"/>
    </source>
</evidence>
<dbReference type="PROSITE" id="PS51030">
    <property type="entry name" value="NUCLEAR_REC_DBD_2"/>
    <property type="match status" value="1"/>
</dbReference>
<dbReference type="InterPro" id="IPR035500">
    <property type="entry name" value="NHR-like_dom_sf"/>
</dbReference>
<evidence type="ECO:0000313" key="11">
    <source>
        <dbReference type="EMBL" id="GMR54179.1"/>
    </source>
</evidence>
<keyword evidence="4" id="KW-0805">Transcription regulation</keyword>
<feature type="non-terminal residue" evidence="11">
    <location>
        <position position="1"/>
    </location>
</feature>
<accession>A0AAN5I7B4</accession>
<gene>
    <name evidence="11" type="ORF">PMAYCL1PPCAC_24374</name>
</gene>
<dbReference type="Gene3D" id="1.10.565.10">
    <property type="entry name" value="Retinoid X Receptor"/>
    <property type="match status" value="1"/>
</dbReference>
<reference evidence="12" key="1">
    <citation type="submission" date="2022-10" db="EMBL/GenBank/DDBJ databases">
        <title>Genome assembly of Pristionchus species.</title>
        <authorList>
            <person name="Yoshida K."/>
            <person name="Sommer R.J."/>
        </authorList>
    </citation>
    <scope>NUCLEOTIDE SEQUENCE [LARGE SCALE GENOMIC DNA]</scope>
    <source>
        <strain evidence="12">RS5460</strain>
    </source>
</reference>
<sequence length="358" mass="41941">DNARDDPFYLCPFFSMEDHRSCLVCSTAIDSVHLGMDICRACASFFKRSKTTGVVYPCRQGTFLCSVSKENKFICRRCRFDKCMSVGIVYEGRMRVRAKPPVPLIERIERELRLMIERRRVKEIVFIRICGHNGTIPHPRETVYLMNTSSSIDFHLIALEESKVFFDSVYPALTTISPEEKDKIFKDYAIKLNLIVNYYLTKKMFGEVAKKLMSSVITCYDDELPFDYYYPEDKGNKDFFESSIRGYAEDHASTFLPQFKRAQITDKEFFALIAIVLAEHDLPISDETQQIMDNVRHEIIQNLQCYYRKELGIYDFSTRLGNLMTLNHIVQECHTLAKVTMRFYSKFFDVYMTERLLE</sequence>
<dbReference type="EMBL" id="BTRK01000005">
    <property type="protein sequence ID" value="GMR54179.1"/>
    <property type="molecule type" value="Genomic_DNA"/>
</dbReference>
<dbReference type="SMART" id="SM00430">
    <property type="entry name" value="HOLI"/>
    <property type="match status" value="1"/>
</dbReference>
<keyword evidence="12" id="KW-1185">Reference proteome</keyword>
<keyword evidence="8" id="KW-0539">Nucleus</keyword>
<dbReference type="AlphaFoldDB" id="A0AAN5I7B4"/>
<dbReference type="GO" id="GO:0005634">
    <property type="term" value="C:nucleus"/>
    <property type="evidence" value="ECO:0007669"/>
    <property type="project" value="TreeGrafter"/>
</dbReference>
<keyword evidence="7" id="KW-0675">Receptor</keyword>
<dbReference type="Pfam" id="PF00105">
    <property type="entry name" value="zf-C4"/>
    <property type="match status" value="1"/>
</dbReference>
<evidence type="ECO:0000256" key="7">
    <source>
        <dbReference type="ARBA" id="ARBA00023170"/>
    </source>
</evidence>
<evidence type="ECO:0008006" key="13">
    <source>
        <dbReference type="Google" id="ProtNLM"/>
    </source>
</evidence>
<keyword evidence="3" id="KW-0862">Zinc</keyword>
<dbReference type="PRINTS" id="PR00047">
    <property type="entry name" value="STROIDFINGER"/>
</dbReference>
<dbReference type="Proteomes" id="UP001328107">
    <property type="component" value="Unassembled WGS sequence"/>
</dbReference>
<dbReference type="PANTHER" id="PTHR46011">
    <property type="entry name" value="NUCLEAR HORMONE RECEPTOR FAMILY MEMBER NHR-86-RELATED"/>
    <property type="match status" value="1"/>
</dbReference>
<dbReference type="GO" id="GO:0043565">
    <property type="term" value="F:sequence-specific DNA binding"/>
    <property type="evidence" value="ECO:0007669"/>
    <property type="project" value="InterPro"/>
</dbReference>
<organism evidence="11 12">
    <name type="scientific">Pristionchus mayeri</name>
    <dbReference type="NCBI Taxonomy" id="1317129"/>
    <lineage>
        <taxon>Eukaryota</taxon>
        <taxon>Metazoa</taxon>
        <taxon>Ecdysozoa</taxon>
        <taxon>Nematoda</taxon>
        <taxon>Chromadorea</taxon>
        <taxon>Rhabditida</taxon>
        <taxon>Rhabditina</taxon>
        <taxon>Diplogasteromorpha</taxon>
        <taxon>Diplogasteroidea</taxon>
        <taxon>Neodiplogasteridae</taxon>
        <taxon>Pristionchus</taxon>
    </lineage>
</organism>
<evidence type="ECO:0000256" key="2">
    <source>
        <dbReference type="ARBA" id="ARBA00022771"/>
    </source>
</evidence>
<evidence type="ECO:0000313" key="12">
    <source>
        <dbReference type="Proteomes" id="UP001328107"/>
    </source>
</evidence>
<evidence type="ECO:0000256" key="4">
    <source>
        <dbReference type="ARBA" id="ARBA00023015"/>
    </source>
</evidence>
<dbReference type="InterPro" id="IPR001628">
    <property type="entry name" value="Znf_hrmn_rcpt"/>
</dbReference>
<evidence type="ECO:0000256" key="3">
    <source>
        <dbReference type="ARBA" id="ARBA00022833"/>
    </source>
</evidence>
<dbReference type="Gene3D" id="3.30.50.10">
    <property type="entry name" value="Erythroid Transcription Factor GATA-1, subunit A"/>
    <property type="match status" value="1"/>
</dbReference>
<dbReference type="PROSITE" id="PS51843">
    <property type="entry name" value="NR_LBD"/>
    <property type="match status" value="1"/>
</dbReference>
<keyword evidence="1" id="KW-0479">Metal-binding</keyword>
<evidence type="ECO:0000256" key="8">
    <source>
        <dbReference type="ARBA" id="ARBA00023242"/>
    </source>
</evidence>
<dbReference type="SUPFAM" id="SSF57716">
    <property type="entry name" value="Glucocorticoid receptor-like (DNA-binding domain)"/>
    <property type="match status" value="1"/>
</dbReference>
<protein>
    <recommendedName>
        <fullName evidence="13">Nuclear receptor</fullName>
    </recommendedName>
</protein>
<dbReference type="InterPro" id="IPR013088">
    <property type="entry name" value="Znf_NHR/GATA"/>
</dbReference>
<dbReference type="SUPFAM" id="SSF48508">
    <property type="entry name" value="Nuclear receptor ligand-binding domain"/>
    <property type="match status" value="1"/>
</dbReference>
<dbReference type="GO" id="GO:0003700">
    <property type="term" value="F:DNA-binding transcription factor activity"/>
    <property type="evidence" value="ECO:0007669"/>
    <property type="project" value="InterPro"/>
</dbReference>
<dbReference type="GO" id="GO:0008270">
    <property type="term" value="F:zinc ion binding"/>
    <property type="evidence" value="ECO:0007669"/>
    <property type="project" value="UniProtKB-KW"/>
</dbReference>
<evidence type="ECO:0000259" key="9">
    <source>
        <dbReference type="PROSITE" id="PS51030"/>
    </source>
</evidence>
<proteinExistence type="predicted"/>
<evidence type="ECO:0000256" key="1">
    <source>
        <dbReference type="ARBA" id="ARBA00022723"/>
    </source>
</evidence>
<name>A0AAN5I7B4_9BILA</name>
<keyword evidence="5" id="KW-0238">DNA-binding</keyword>
<dbReference type="Pfam" id="PF00104">
    <property type="entry name" value="Hormone_recep"/>
    <property type="match status" value="1"/>
</dbReference>
<keyword evidence="2" id="KW-0863">Zinc-finger</keyword>
<comment type="caution">
    <text evidence="11">The sequence shown here is derived from an EMBL/GenBank/DDBJ whole genome shotgun (WGS) entry which is preliminary data.</text>
</comment>
<dbReference type="SMART" id="SM00399">
    <property type="entry name" value="ZnF_C4"/>
    <property type="match status" value="1"/>
</dbReference>
<evidence type="ECO:0000259" key="10">
    <source>
        <dbReference type="PROSITE" id="PS51843"/>
    </source>
</evidence>
<feature type="domain" description="Nuclear receptor" evidence="9">
    <location>
        <begin position="19"/>
        <end position="95"/>
    </location>
</feature>
<feature type="domain" description="NR LBD" evidence="10">
    <location>
        <begin position="120"/>
        <end position="358"/>
    </location>
</feature>
<dbReference type="PANTHER" id="PTHR46011:SF6">
    <property type="entry name" value="HIGH ZINC ACTIVATED NUCLEAR RECEPTOR PROTEIN"/>
    <property type="match status" value="1"/>
</dbReference>
<feature type="non-terminal residue" evidence="11">
    <location>
        <position position="358"/>
    </location>
</feature>
<evidence type="ECO:0000256" key="6">
    <source>
        <dbReference type="ARBA" id="ARBA00023163"/>
    </source>
</evidence>